<reference evidence="1" key="1">
    <citation type="submission" date="2023-03" db="EMBL/GenBank/DDBJ databases">
        <title>Chromosome-level genomes of two armyworms, Mythimna separata and Mythimna loreyi, provide insights into the biosynthesis and reception of sex pheromones.</title>
        <authorList>
            <person name="Zhao H."/>
        </authorList>
    </citation>
    <scope>NUCLEOTIDE SEQUENCE</scope>
    <source>
        <strain evidence="1">BeijingLab</strain>
    </source>
</reference>
<dbReference type="Proteomes" id="UP001231649">
    <property type="component" value="Chromosome 24"/>
</dbReference>
<gene>
    <name evidence="1" type="ORF">PYW08_009777</name>
</gene>
<keyword evidence="2" id="KW-1185">Reference proteome</keyword>
<organism evidence="1 2">
    <name type="scientific">Mythimna loreyi</name>
    <dbReference type="NCBI Taxonomy" id="667449"/>
    <lineage>
        <taxon>Eukaryota</taxon>
        <taxon>Metazoa</taxon>
        <taxon>Ecdysozoa</taxon>
        <taxon>Arthropoda</taxon>
        <taxon>Hexapoda</taxon>
        <taxon>Insecta</taxon>
        <taxon>Pterygota</taxon>
        <taxon>Neoptera</taxon>
        <taxon>Endopterygota</taxon>
        <taxon>Lepidoptera</taxon>
        <taxon>Glossata</taxon>
        <taxon>Ditrysia</taxon>
        <taxon>Noctuoidea</taxon>
        <taxon>Noctuidae</taxon>
        <taxon>Noctuinae</taxon>
        <taxon>Hadenini</taxon>
        <taxon>Mythimna</taxon>
    </lineage>
</organism>
<comment type="caution">
    <text evidence="1">The sequence shown here is derived from an EMBL/GenBank/DDBJ whole genome shotgun (WGS) entry which is preliminary data.</text>
</comment>
<proteinExistence type="predicted"/>
<name>A0ACC2Q821_9NEOP</name>
<evidence type="ECO:0000313" key="1">
    <source>
        <dbReference type="EMBL" id="KAJ8709773.1"/>
    </source>
</evidence>
<evidence type="ECO:0000313" key="2">
    <source>
        <dbReference type="Proteomes" id="UP001231649"/>
    </source>
</evidence>
<protein>
    <submittedName>
        <fullName evidence="1">Uncharacterized protein</fullName>
    </submittedName>
</protein>
<accession>A0ACC2Q821</accession>
<sequence length="636" mass="72808">MMHTISVSRTVLSGKILNTISMSYELHRSGVVTGSLNCFCLACDALLQCAHDAAAHVRTAQHQHQAGAVNFCDKFPHEHIKKFKRGYYCEFCNVLMPIASKVNVHIAEDEHKHNKGVLLLKPLALDVVAFNNVLIEENAWHGLMQGVCSLCNAEFEDEADHKAEAEHSLNLVLKPVQFGANNAIYRHLDDTAVQCLTCNKLLAPGKMSKHFIDTDHLELYAKRRIETNGACQGIEAEKNRQEKVNDTTLVTKNEAEINLKIDNEGQNKRADKNNNEKSSTKDKSKILESIVKYQTKGINIHLETETAFCKKCSQVVPFSLDEIENHIDNHSSATVVDSDLLYPSNLDQHLNRVDINDKTTQSSDDQRNDDVNFLKAIQDNVLNDSSSEEDNDTDSTCSVGDLDIPSTENYNKDNEEEASDFAKANDITYNKNIKQSFCRICEVHLPSSFKSLKEHVDGAHHKRLVASSKSSITQVLPKEKTIEFINSSYIIKTFFYTASLFNEKYCIFWDSFYLIFKNGSRMKCFVCDINLPPYSDAEDHVKTFQHTNLWKKVPVITSEKNEFIREVRPGLYHCGFCHLLVSGWTDMKKHLECSDHQKHKTIWESRLRLHLPEVQQHRMQEQMEYLVRRRFWNMFN</sequence>
<dbReference type="EMBL" id="CM056800">
    <property type="protein sequence ID" value="KAJ8709773.1"/>
    <property type="molecule type" value="Genomic_DNA"/>
</dbReference>